<protein>
    <submittedName>
        <fullName evidence="3">ALO domain-containing protein</fullName>
    </submittedName>
</protein>
<name>A0A0N4YEA1_NIPBR</name>
<gene>
    <name evidence="1" type="ORF">NBR_LOCUS15003</name>
</gene>
<organism evidence="3">
    <name type="scientific">Nippostrongylus brasiliensis</name>
    <name type="common">Rat hookworm</name>
    <dbReference type="NCBI Taxonomy" id="27835"/>
    <lineage>
        <taxon>Eukaryota</taxon>
        <taxon>Metazoa</taxon>
        <taxon>Ecdysozoa</taxon>
        <taxon>Nematoda</taxon>
        <taxon>Chromadorea</taxon>
        <taxon>Rhabditida</taxon>
        <taxon>Rhabditina</taxon>
        <taxon>Rhabditomorpha</taxon>
        <taxon>Strongyloidea</taxon>
        <taxon>Heligmosomidae</taxon>
        <taxon>Nippostrongylus</taxon>
    </lineage>
</organism>
<evidence type="ECO:0000313" key="3">
    <source>
        <dbReference type="WBParaSite" id="NBR_0001500201-mRNA-1"/>
    </source>
</evidence>
<reference evidence="1 2" key="2">
    <citation type="submission" date="2018-11" db="EMBL/GenBank/DDBJ databases">
        <authorList>
            <consortium name="Pathogen Informatics"/>
        </authorList>
    </citation>
    <scope>NUCLEOTIDE SEQUENCE [LARGE SCALE GENOMIC DNA]</scope>
</reference>
<dbReference type="WBParaSite" id="NBR_0001500201-mRNA-1">
    <property type="protein sequence ID" value="NBR_0001500201-mRNA-1"/>
    <property type="gene ID" value="NBR_0001500201"/>
</dbReference>
<evidence type="ECO:0000313" key="2">
    <source>
        <dbReference type="Proteomes" id="UP000271162"/>
    </source>
</evidence>
<accession>A0A0N4YEA1</accession>
<evidence type="ECO:0000313" key="1">
    <source>
        <dbReference type="EMBL" id="VDL78597.1"/>
    </source>
</evidence>
<reference evidence="3" key="1">
    <citation type="submission" date="2017-02" db="UniProtKB">
        <authorList>
            <consortium name="WormBaseParasite"/>
        </authorList>
    </citation>
    <scope>IDENTIFICATION</scope>
</reference>
<dbReference type="EMBL" id="UYSL01021566">
    <property type="protein sequence ID" value="VDL78597.1"/>
    <property type="molecule type" value="Genomic_DNA"/>
</dbReference>
<dbReference type="Proteomes" id="UP000271162">
    <property type="component" value="Unassembled WGS sequence"/>
</dbReference>
<keyword evidence="2" id="KW-1185">Reference proteome</keyword>
<dbReference type="AlphaFoldDB" id="A0A0N4YEA1"/>
<sequence length="78" mass="9255">MDAQAKLLEHREFNLISVWPRLTMKSKDEFDEYLRCHADRRKVFPLSYVYSNNMGTIEDMASVEEHLVSRCADRIPHI</sequence>
<proteinExistence type="predicted"/>